<proteinExistence type="predicted"/>
<evidence type="ECO:0000313" key="2">
    <source>
        <dbReference type="EMBL" id="KAF2661299.1"/>
    </source>
</evidence>
<sequence>MDKVLRPGRDEPAANLFLHASLWRGVPYQGLSDLHPICGCSVSTSIAHAYQHWATERPLPIDKAWTAVCRTAGASGGVRHSAGAAMACHQCPREHECVEGFTYLSPQAGPLRRVPSVCAVRQRGFLETSRCTTAIRAPGSCTKTGTSAPLDIPRLARPSGLMTGTAVTGDQTLILRRTQAPRSCATSIHNRPESRRRSSSEARLQ</sequence>
<evidence type="ECO:0000256" key="1">
    <source>
        <dbReference type="SAM" id="MobiDB-lite"/>
    </source>
</evidence>
<feature type="compositionally biased region" description="Basic and acidic residues" evidence="1">
    <location>
        <begin position="190"/>
        <end position="205"/>
    </location>
</feature>
<accession>A0A6A6TMJ8</accession>
<feature type="region of interest" description="Disordered" evidence="1">
    <location>
        <begin position="179"/>
        <end position="205"/>
    </location>
</feature>
<evidence type="ECO:0000313" key="3">
    <source>
        <dbReference type="Proteomes" id="UP000799324"/>
    </source>
</evidence>
<dbReference type="Proteomes" id="UP000799324">
    <property type="component" value="Unassembled WGS sequence"/>
</dbReference>
<dbReference type="AlphaFoldDB" id="A0A6A6TMJ8"/>
<protein>
    <submittedName>
        <fullName evidence="2">Uncharacterized protein</fullName>
    </submittedName>
</protein>
<keyword evidence="3" id="KW-1185">Reference proteome</keyword>
<reference evidence="2" key="1">
    <citation type="journal article" date="2020" name="Stud. Mycol.">
        <title>101 Dothideomycetes genomes: a test case for predicting lifestyles and emergence of pathogens.</title>
        <authorList>
            <person name="Haridas S."/>
            <person name="Albert R."/>
            <person name="Binder M."/>
            <person name="Bloem J."/>
            <person name="Labutti K."/>
            <person name="Salamov A."/>
            <person name="Andreopoulos B."/>
            <person name="Baker S."/>
            <person name="Barry K."/>
            <person name="Bills G."/>
            <person name="Bluhm B."/>
            <person name="Cannon C."/>
            <person name="Castanera R."/>
            <person name="Culley D."/>
            <person name="Daum C."/>
            <person name="Ezra D."/>
            <person name="Gonzalez J."/>
            <person name="Henrissat B."/>
            <person name="Kuo A."/>
            <person name="Liang C."/>
            <person name="Lipzen A."/>
            <person name="Lutzoni F."/>
            <person name="Magnuson J."/>
            <person name="Mondo S."/>
            <person name="Nolan M."/>
            <person name="Ohm R."/>
            <person name="Pangilinan J."/>
            <person name="Park H.-J."/>
            <person name="Ramirez L."/>
            <person name="Alfaro M."/>
            <person name="Sun H."/>
            <person name="Tritt A."/>
            <person name="Yoshinaga Y."/>
            <person name="Zwiers L.-H."/>
            <person name="Turgeon B."/>
            <person name="Goodwin S."/>
            <person name="Spatafora J."/>
            <person name="Crous P."/>
            <person name="Grigoriev I."/>
        </authorList>
    </citation>
    <scope>NUCLEOTIDE SEQUENCE</scope>
    <source>
        <strain evidence="2">CBS 122681</strain>
    </source>
</reference>
<dbReference type="EMBL" id="MU004294">
    <property type="protein sequence ID" value="KAF2661299.1"/>
    <property type="molecule type" value="Genomic_DNA"/>
</dbReference>
<organism evidence="2 3">
    <name type="scientific">Lophiostoma macrostomum CBS 122681</name>
    <dbReference type="NCBI Taxonomy" id="1314788"/>
    <lineage>
        <taxon>Eukaryota</taxon>
        <taxon>Fungi</taxon>
        <taxon>Dikarya</taxon>
        <taxon>Ascomycota</taxon>
        <taxon>Pezizomycotina</taxon>
        <taxon>Dothideomycetes</taxon>
        <taxon>Pleosporomycetidae</taxon>
        <taxon>Pleosporales</taxon>
        <taxon>Lophiostomataceae</taxon>
        <taxon>Lophiostoma</taxon>
    </lineage>
</organism>
<feature type="compositionally biased region" description="Polar residues" evidence="1">
    <location>
        <begin position="180"/>
        <end position="189"/>
    </location>
</feature>
<gene>
    <name evidence="2" type="ORF">K491DRAFT_448367</name>
</gene>
<name>A0A6A6TMJ8_9PLEO</name>